<feature type="domain" description="Transcobalamin-like C-terminal" evidence="3">
    <location>
        <begin position="26"/>
        <end position="58"/>
    </location>
</feature>
<accession>K1TQK6</accession>
<keyword evidence="2" id="KW-0812">Transmembrane</keyword>
<feature type="non-terminal residue" evidence="4">
    <location>
        <position position="1"/>
    </location>
</feature>
<feature type="compositionally biased region" description="Polar residues" evidence="1">
    <location>
        <begin position="145"/>
        <end position="155"/>
    </location>
</feature>
<evidence type="ECO:0000256" key="1">
    <source>
        <dbReference type="SAM" id="MobiDB-lite"/>
    </source>
</evidence>
<feature type="transmembrane region" description="Helical" evidence="2">
    <location>
        <begin position="246"/>
        <end position="270"/>
    </location>
</feature>
<name>K1TQK6_9ZZZZ</name>
<reference evidence="4" key="1">
    <citation type="journal article" date="2013" name="Environ. Microbiol.">
        <title>Microbiota from the distal guts of lean and obese adolescents exhibit partial functional redundancy besides clear differences in community structure.</title>
        <authorList>
            <person name="Ferrer M."/>
            <person name="Ruiz A."/>
            <person name="Lanza F."/>
            <person name="Haange S.B."/>
            <person name="Oberbach A."/>
            <person name="Till H."/>
            <person name="Bargiela R."/>
            <person name="Campoy C."/>
            <person name="Segura M.T."/>
            <person name="Richter M."/>
            <person name="von Bergen M."/>
            <person name="Seifert J."/>
            <person name="Suarez A."/>
        </authorList>
    </citation>
    <scope>NUCLEOTIDE SEQUENCE</scope>
</reference>
<dbReference type="InterPro" id="IPR027954">
    <property type="entry name" value="Transcobalamin-like_C"/>
</dbReference>
<organism evidence="4">
    <name type="scientific">human gut metagenome</name>
    <dbReference type="NCBI Taxonomy" id="408170"/>
    <lineage>
        <taxon>unclassified sequences</taxon>
        <taxon>metagenomes</taxon>
        <taxon>organismal metagenomes</taxon>
    </lineage>
</organism>
<dbReference type="Pfam" id="PF14478">
    <property type="entry name" value="DUF4430"/>
    <property type="match status" value="1"/>
</dbReference>
<dbReference type="AlphaFoldDB" id="K1TQK6"/>
<feature type="region of interest" description="Disordered" evidence="1">
    <location>
        <begin position="200"/>
        <end position="238"/>
    </location>
</feature>
<sequence length="290" mass="29898">TMTFYDPGDYEKNWKGHLGEFVITNGSGWMYSVNNVFPNVGFADTYLSDGDIVRVQFTLGYGADIGGFGAMGTSIPNVENQPKSGYFSVANKDSLTKAIERTIYSGLITRSNVKNAYAAALSVAETLDASQSAVDNAVSAINSALQNPGSETNSAPADAPLSVGGSGTHVSSGAALGGKNASGGAAAAASGGSADAVAASAAEESAFSETDAETEEITEASEALSESEESTENAVSLSENKKSKTLVTVICLVSAFIVLAGGVCFIVFYVKKRRKNGEKEKSVKESSSKK</sequence>
<proteinExistence type="predicted"/>
<feature type="compositionally biased region" description="Acidic residues" evidence="1">
    <location>
        <begin position="210"/>
        <end position="231"/>
    </location>
</feature>
<comment type="caution">
    <text evidence="4">The sequence shown here is derived from an EMBL/GenBank/DDBJ whole genome shotgun (WGS) entry which is preliminary data.</text>
</comment>
<keyword evidence="2" id="KW-0472">Membrane</keyword>
<evidence type="ECO:0000313" key="4">
    <source>
        <dbReference type="EMBL" id="EKC68525.1"/>
    </source>
</evidence>
<evidence type="ECO:0000256" key="2">
    <source>
        <dbReference type="SAM" id="Phobius"/>
    </source>
</evidence>
<feature type="compositionally biased region" description="Low complexity" evidence="1">
    <location>
        <begin position="200"/>
        <end position="209"/>
    </location>
</feature>
<dbReference type="EMBL" id="AJWZ01003328">
    <property type="protein sequence ID" value="EKC68525.1"/>
    <property type="molecule type" value="Genomic_DNA"/>
</dbReference>
<feature type="region of interest" description="Disordered" evidence="1">
    <location>
        <begin position="145"/>
        <end position="166"/>
    </location>
</feature>
<gene>
    <name evidence="4" type="ORF">OBE_04887</name>
</gene>
<keyword evidence="2" id="KW-1133">Transmembrane helix</keyword>
<protein>
    <recommendedName>
        <fullName evidence="3">Transcobalamin-like C-terminal domain-containing protein</fullName>
    </recommendedName>
</protein>
<evidence type="ECO:0000259" key="3">
    <source>
        <dbReference type="Pfam" id="PF14478"/>
    </source>
</evidence>